<sequence>MRKIRDSQGWRYGLTVVGVVVAAIVVAIGVLTGHVRRADADDVDCARVKCVALTFDDGPTPYTDRLLRILADNDAKATFFLIGNKVAANPSGAKRIADAGMEIGSHTWEHPDLTAIPPAEIPAQLSKANDAIAAATGRTPTLYRPAGGLSNAAVRQAAAKLGQAEILWDVIPFDWINDSNIAASRAVLMSQIKPGSVVLLHDTYSSTVDLAYQFIPVLKANGYHLVTVSQLLGPRAPGSSYGGRENGPPADDLHDIPAGEIPTLPNTPSPAPMPNFPITDIPGANPGGPNNGT</sequence>
<evidence type="ECO:0000256" key="4">
    <source>
        <dbReference type="SAM" id="Phobius"/>
    </source>
</evidence>
<dbReference type="GO" id="GO:0046872">
    <property type="term" value="F:metal ion binding"/>
    <property type="evidence" value="ECO:0007669"/>
    <property type="project" value="UniProtKB-KW"/>
</dbReference>
<evidence type="ECO:0000256" key="3">
    <source>
        <dbReference type="SAM" id="MobiDB-lite"/>
    </source>
</evidence>
<dbReference type="GO" id="GO:0016020">
    <property type="term" value="C:membrane"/>
    <property type="evidence" value="ECO:0007669"/>
    <property type="project" value="TreeGrafter"/>
</dbReference>
<name>A0A375YYJ6_MYCSH</name>
<dbReference type="GO" id="GO:0005975">
    <property type="term" value="P:carbohydrate metabolic process"/>
    <property type="evidence" value="ECO:0007669"/>
    <property type="project" value="InterPro"/>
</dbReference>
<dbReference type="RefSeq" id="WP_113963702.1">
    <property type="nucleotide sequence ID" value="NZ_UEGW01000001.1"/>
</dbReference>
<keyword evidence="1" id="KW-0479">Metal-binding</keyword>
<feature type="compositionally biased region" description="Pro residues" evidence="3">
    <location>
        <begin position="265"/>
        <end position="275"/>
    </location>
</feature>
<evidence type="ECO:0000256" key="1">
    <source>
        <dbReference type="ARBA" id="ARBA00022723"/>
    </source>
</evidence>
<keyword evidence="4" id="KW-0472">Membrane</keyword>
<keyword evidence="2" id="KW-0378">Hydrolase</keyword>
<keyword evidence="4" id="KW-1133">Transmembrane helix</keyword>
<feature type="region of interest" description="Disordered" evidence="3">
    <location>
        <begin position="237"/>
        <end position="293"/>
    </location>
</feature>
<dbReference type="InterPro" id="IPR011330">
    <property type="entry name" value="Glyco_hydro/deAcase_b/a-brl"/>
</dbReference>
<dbReference type="AlphaFoldDB" id="A0A375YYJ6"/>
<dbReference type="InterPro" id="IPR002509">
    <property type="entry name" value="NODB_dom"/>
</dbReference>
<evidence type="ECO:0000313" key="6">
    <source>
        <dbReference type="EMBL" id="SRX93974.1"/>
    </source>
</evidence>
<dbReference type="EMBL" id="UEGW01000001">
    <property type="protein sequence ID" value="SRX93974.1"/>
    <property type="molecule type" value="Genomic_DNA"/>
</dbReference>
<proteinExistence type="predicted"/>
<dbReference type="Proteomes" id="UP000252015">
    <property type="component" value="Unassembled WGS sequence"/>
</dbReference>
<protein>
    <submittedName>
        <fullName evidence="6">Carbohydrate degrading enzyme [Mycobacterium leprae TN]</fullName>
    </submittedName>
</protein>
<dbReference type="PANTHER" id="PTHR10587">
    <property type="entry name" value="GLYCOSYL TRANSFERASE-RELATED"/>
    <property type="match status" value="1"/>
</dbReference>
<accession>A0A375YYJ6</accession>
<organism evidence="6 7">
    <name type="scientific">Mycobacterium shimoidei</name>
    <dbReference type="NCBI Taxonomy" id="29313"/>
    <lineage>
        <taxon>Bacteria</taxon>
        <taxon>Bacillati</taxon>
        <taxon>Actinomycetota</taxon>
        <taxon>Actinomycetes</taxon>
        <taxon>Mycobacteriales</taxon>
        <taxon>Mycobacteriaceae</taxon>
        <taxon>Mycobacterium</taxon>
    </lineage>
</organism>
<dbReference type="CDD" id="cd10917">
    <property type="entry name" value="CE4_NodB_like_6s_7s"/>
    <property type="match status" value="1"/>
</dbReference>
<keyword evidence="7" id="KW-1185">Reference proteome</keyword>
<dbReference type="STRING" id="29313.BHQ16_19615"/>
<evidence type="ECO:0000313" key="7">
    <source>
        <dbReference type="Proteomes" id="UP000252015"/>
    </source>
</evidence>
<gene>
    <name evidence="6" type="ORF">MSP7336_02221</name>
</gene>
<evidence type="ECO:0000256" key="2">
    <source>
        <dbReference type="ARBA" id="ARBA00022801"/>
    </source>
</evidence>
<dbReference type="PANTHER" id="PTHR10587:SF133">
    <property type="entry name" value="CHITIN DEACETYLASE 1-RELATED"/>
    <property type="match status" value="1"/>
</dbReference>
<dbReference type="GO" id="GO:0016810">
    <property type="term" value="F:hydrolase activity, acting on carbon-nitrogen (but not peptide) bonds"/>
    <property type="evidence" value="ECO:0007669"/>
    <property type="project" value="InterPro"/>
</dbReference>
<feature type="transmembrane region" description="Helical" evidence="4">
    <location>
        <begin position="12"/>
        <end position="31"/>
    </location>
</feature>
<reference evidence="6 7" key="1">
    <citation type="submission" date="2018-05" db="EMBL/GenBank/DDBJ databases">
        <authorList>
            <consortium name="IHU Genomes"/>
        </authorList>
    </citation>
    <scope>NUCLEOTIDE SEQUENCE [LARGE SCALE GENOMIC DNA]</scope>
    <source>
        <strain evidence="6 7">P7336</strain>
    </source>
</reference>
<dbReference type="Gene3D" id="3.20.20.370">
    <property type="entry name" value="Glycoside hydrolase/deacetylase"/>
    <property type="match status" value="1"/>
</dbReference>
<dbReference type="SUPFAM" id="SSF88713">
    <property type="entry name" value="Glycoside hydrolase/deacetylase"/>
    <property type="match status" value="1"/>
</dbReference>
<feature type="domain" description="NodB homology" evidence="5">
    <location>
        <begin position="49"/>
        <end position="226"/>
    </location>
</feature>
<dbReference type="InterPro" id="IPR050248">
    <property type="entry name" value="Polysacc_deacetylase_ArnD"/>
</dbReference>
<evidence type="ECO:0000259" key="5">
    <source>
        <dbReference type="PROSITE" id="PS51677"/>
    </source>
</evidence>
<keyword evidence="4" id="KW-0812">Transmembrane</keyword>
<dbReference type="Pfam" id="PF01522">
    <property type="entry name" value="Polysacc_deac_1"/>
    <property type="match status" value="1"/>
</dbReference>
<dbReference type="PROSITE" id="PS51677">
    <property type="entry name" value="NODB"/>
    <property type="match status" value="1"/>
</dbReference>